<dbReference type="InterPro" id="IPR011333">
    <property type="entry name" value="SKP1/BTB/POZ_sf"/>
</dbReference>
<dbReference type="PANTHER" id="PTHR24412:SF441">
    <property type="entry name" value="KELCH-LIKE PROTEIN 28"/>
    <property type="match status" value="1"/>
</dbReference>
<dbReference type="STRING" id="37546.A0A1B0G163"/>
<evidence type="ECO:0000256" key="1">
    <source>
        <dbReference type="ARBA" id="ARBA00004906"/>
    </source>
</evidence>
<dbReference type="SMART" id="SM00225">
    <property type="entry name" value="BTB"/>
    <property type="match status" value="1"/>
</dbReference>
<comment type="pathway">
    <text evidence="1">Protein modification; protein ubiquitination.</text>
</comment>
<evidence type="ECO:0000313" key="10">
    <source>
        <dbReference type="Proteomes" id="UP000092444"/>
    </source>
</evidence>
<proteinExistence type="predicted"/>
<dbReference type="UniPathway" id="UPA00143"/>
<dbReference type="PANTHER" id="PTHR24412">
    <property type="entry name" value="KELCH PROTEIN"/>
    <property type="match status" value="1"/>
</dbReference>
<dbReference type="PhylomeDB" id="A0A1B0G163"/>
<dbReference type="Proteomes" id="UP000092444">
    <property type="component" value="Unassembled WGS sequence"/>
</dbReference>
<dbReference type="Pfam" id="PF00651">
    <property type="entry name" value="BTB"/>
    <property type="match status" value="1"/>
</dbReference>
<dbReference type="AlphaFoldDB" id="A0A1B0G163"/>
<dbReference type="EMBL" id="CCAG010022138">
    <property type="status" value="NOT_ANNOTATED_CDS"/>
    <property type="molecule type" value="Genomic_DNA"/>
</dbReference>
<keyword evidence="4" id="KW-0677">Repeat</keyword>
<sequence length="564" mass="65445">VESNGNRCEPTDSETYSNPSYSRVGLDVLNKQRQEGKFCDFILEAEDELFHVHKTLLVNVSPYFVAMFQDDVRKNADERIKLTGVDAVALKAIIDYMYTGEITITEGSVQALLSASDLLQIDWLKNQCGLFLKRRVKSTNCFGIWRLADMYSCKELFHYCNKYILLCFPRLVYTKEFLTLSFDELKMIITDDNLYVRGEDIVYHGLLKWVKHDTESRRVHLYELMSQIHLPRVRPRLLKNHIFREPVFKNDGKSKQLLTKALSDSSFSFYEGYYSCSPRYGTPHVLFAGGIYENKQLFPCKLRNIFFDGELTIRPMREHRNHLSVASLNGFVYCTGGVSGSLLLRSAEYYDPIVNEWNLIAPMKDSHHSHGSCVINNHIYVIGGYMNSSVENYNPKTDKWYSCPNTPSQYSTGNRVTVIENCIYSLGDYESTALNNRFDPREGRWQRLSGAPYLWRDTEIASYGQSLYCIGGAFDSHQCTRYDMRSDRWETLSSMMSGRCGHSVVIYKNKIYVFGGNRYPCYDERYYIRINEWKRFGIESMDRQYGGASLIYTNLDNMKNFLCL</sequence>
<dbReference type="PROSITE" id="PS50097">
    <property type="entry name" value="BTB"/>
    <property type="match status" value="1"/>
</dbReference>
<dbReference type="EnsemblMetazoa" id="GMOY007005-RA">
    <property type="protein sequence ID" value="GMOY007005-PA"/>
    <property type="gene ID" value="GMOY007005"/>
</dbReference>
<evidence type="ECO:0000256" key="6">
    <source>
        <dbReference type="ARBA" id="ARBA00023203"/>
    </source>
</evidence>
<dbReference type="Gene3D" id="2.120.10.80">
    <property type="entry name" value="Kelch-type beta propeller"/>
    <property type="match status" value="2"/>
</dbReference>
<dbReference type="SUPFAM" id="SSF50965">
    <property type="entry name" value="Galactose oxidase, central domain"/>
    <property type="match status" value="1"/>
</dbReference>
<dbReference type="Gene3D" id="1.25.40.420">
    <property type="match status" value="1"/>
</dbReference>
<dbReference type="FunFam" id="1.25.40.420:FF:000001">
    <property type="entry name" value="Kelch-like family member 12"/>
    <property type="match status" value="1"/>
</dbReference>
<keyword evidence="3" id="KW-0880">Kelch repeat</keyword>
<keyword evidence="6" id="KW-0009">Actin-binding</keyword>
<dbReference type="SMART" id="SM00875">
    <property type="entry name" value="BACK"/>
    <property type="match status" value="1"/>
</dbReference>
<dbReference type="GO" id="GO:0003779">
    <property type="term" value="F:actin binding"/>
    <property type="evidence" value="ECO:0007669"/>
    <property type="project" value="UniProtKB-KW"/>
</dbReference>
<keyword evidence="10" id="KW-1185">Reference proteome</keyword>
<evidence type="ECO:0000256" key="5">
    <source>
        <dbReference type="ARBA" id="ARBA00022786"/>
    </source>
</evidence>
<evidence type="ECO:0000313" key="9">
    <source>
        <dbReference type="EnsemblMetazoa" id="GMOY007005-PA"/>
    </source>
</evidence>
<evidence type="ECO:0000259" key="8">
    <source>
        <dbReference type="PROSITE" id="PS50097"/>
    </source>
</evidence>
<dbReference type="InterPro" id="IPR015915">
    <property type="entry name" value="Kelch-typ_b-propeller"/>
</dbReference>
<protein>
    <recommendedName>
        <fullName evidence="2">Kelch-like protein diablo</fullName>
    </recommendedName>
</protein>
<evidence type="ECO:0000256" key="2">
    <source>
        <dbReference type="ARBA" id="ARBA00013699"/>
    </source>
</evidence>
<dbReference type="VEuPathDB" id="VectorBase:GMOY007005"/>
<reference evidence="9" key="1">
    <citation type="submission" date="2020-05" db="UniProtKB">
        <authorList>
            <consortium name="EnsemblMetazoa"/>
        </authorList>
    </citation>
    <scope>IDENTIFICATION</scope>
    <source>
        <strain evidence="9">Yale</strain>
    </source>
</reference>
<name>A0A1B0G163_GLOMM</name>
<keyword evidence="5" id="KW-0833">Ubl conjugation pathway</keyword>
<evidence type="ECO:0000256" key="3">
    <source>
        <dbReference type="ARBA" id="ARBA00022441"/>
    </source>
</evidence>
<dbReference type="Pfam" id="PF07707">
    <property type="entry name" value="BACK"/>
    <property type="match status" value="1"/>
</dbReference>
<dbReference type="InterPro" id="IPR011705">
    <property type="entry name" value="BACK"/>
</dbReference>
<accession>A0A1B0G163</accession>
<dbReference type="GO" id="GO:0016567">
    <property type="term" value="P:protein ubiquitination"/>
    <property type="evidence" value="ECO:0007669"/>
    <property type="project" value="UniProtKB-UniPathway"/>
</dbReference>
<dbReference type="InterPro" id="IPR000210">
    <property type="entry name" value="BTB/POZ_dom"/>
</dbReference>
<evidence type="ECO:0000256" key="7">
    <source>
        <dbReference type="ARBA" id="ARBA00043912"/>
    </source>
</evidence>
<comment type="function">
    <text evidence="7">Probable substrate-specific adapter of an E3 ubiquitin-protein ligase complex which mediates the ubiquitination and subsequent proteasomal degradation of target proteins. May have a role in synapse differentiation and growth.</text>
</comment>
<dbReference type="Pfam" id="PF01344">
    <property type="entry name" value="Kelch_1"/>
    <property type="match status" value="2"/>
</dbReference>
<dbReference type="SMART" id="SM00612">
    <property type="entry name" value="Kelch"/>
    <property type="match status" value="3"/>
</dbReference>
<dbReference type="Gene3D" id="3.30.710.10">
    <property type="entry name" value="Potassium Channel Kv1.1, Chain A"/>
    <property type="match status" value="1"/>
</dbReference>
<dbReference type="PIRSF" id="PIRSF037037">
    <property type="entry name" value="Kelch-like_protein_gigaxonin"/>
    <property type="match status" value="1"/>
</dbReference>
<dbReference type="SUPFAM" id="SSF54695">
    <property type="entry name" value="POZ domain"/>
    <property type="match status" value="1"/>
</dbReference>
<dbReference type="InterPro" id="IPR011043">
    <property type="entry name" value="Gal_Oxase/kelch_b-propeller"/>
</dbReference>
<feature type="domain" description="BTB" evidence="8">
    <location>
        <begin position="39"/>
        <end position="106"/>
    </location>
</feature>
<dbReference type="InterPro" id="IPR006652">
    <property type="entry name" value="Kelch_1"/>
</dbReference>
<dbReference type="InterPro" id="IPR017096">
    <property type="entry name" value="BTB-kelch_protein"/>
</dbReference>
<evidence type="ECO:0000256" key="4">
    <source>
        <dbReference type="ARBA" id="ARBA00022737"/>
    </source>
</evidence>
<organism evidence="9 10">
    <name type="scientific">Glossina morsitans morsitans</name>
    <name type="common">Savannah tsetse fly</name>
    <dbReference type="NCBI Taxonomy" id="37546"/>
    <lineage>
        <taxon>Eukaryota</taxon>
        <taxon>Metazoa</taxon>
        <taxon>Ecdysozoa</taxon>
        <taxon>Arthropoda</taxon>
        <taxon>Hexapoda</taxon>
        <taxon>Insecta</taxon>
        <taxon>Pterygota</taxon>
        <taxon>Neoptera</taxon>
        <taxon>Endopterygota</taxon>
        <taxon>Diptera</taxon>
        <taxon>Brachycera</taxon>
        <taxon>Muscomorpha</taxon>
        <taxon>Hippoboscoidea</taxon>
        <taxon>Glossinidae</taxon>
        <taxon>Glossina</taxon>
    </lineage>
</organism>